<dbReference type="PRINTS" id="PR01002">
    <property type="entry name" value="FLGFLGJ"/>
</dbReference>
<keyword evidence="4" id="KW-1185">Reference proteome</keyword>
<dbReference type="SMART" id="SM00047">
    <property type="entry name" value="LYZ2"/>
    <property type="match status" value="1"/>
</dbReference>
<comment type="caution">
    <text evidence="3">The sequence shown here is derived from an EMBL/GenBank/DDBJ whole genome shotgun (WGS) entry which is preliminary data.</text>
</comment>
<organism evidence="3 4">
    <name type="scientific">Neolewinella maritima</name>
    <dbReference type="NCBI Taxonomy" id="1383882"/>
    <lineage>
        <taxon>Bacteria</taxon>
        <taxon>Pseudomonadati</taxon>
        <taxon>Bacteroidota</taxon>
        <taxon>Saprospiria</taxon>
        <taxon>Saprospirales</taxon>
        <taxon>Lewinellaceae</taxon>
        <taxon>Neolewinella</taxon>
    </lineage>
</organism>
<evidence type="ECO:0000313" key="4">
    <source>
        <dbReference type="Proteomes" id="UP000837803"/>
    </source>
</evidence>
<dbReference type="InterPro" id="IPR002901">
    <property type="entry name" value="MGlyc_endo_b_GlcNAc-like_dom"/>
</dbReference>
<gene>
    <name evidence="3" type="ORF">LEM8419_03511</name>
</gene>
<dbReference type="Pfam" id="PF01832">
    <property type="entry name" value="Glucosaminidase"/>
    <property type="match status" value="1"/>
</dbReference>
<keyword evidence="1" id="KW-0378">Hydrolase</keyword>
<dbReference type="InterPro" id="IPR051056">
    <property type="entry name" value="Glycosyl_Hydrolase_73"/>
</dbReference>
<dbReference type="Gene3D" id="1.10.530.10">
    <property type="match status" value="1"/>
</dbReference>
<evidence type="ECO:0000259" key="2">
    <source>
        <dbReference type="SMART" id="SM00047"/>
    </source>
</evidence>
<dbReference type="RefSeq" id="WP_238752466.1">
    <property type="nucleotide sequence ID" value="NZ_CAKLPZ010000007.1"/>
</dbReference>
<dbReference type="EMBL" id="CAKLPZ010000007">
    <property type="protein sequence ID" value="CAH1002639.1"/>
    <property type="molecule type" value="Genomic_DNA"/>
</dbReference>
<reference evidence="3" key="1">
    <citation type="submission" date="2021-12" db="EMBL/GenBank/DDBJ databases">
        <authorList>
            <person name="Rodrigo-Torres L."/>
            <person name="Arahal R. D."/>
            <person name="Lucena T."/>
        </authorList>
    </citation>
    <scope>NUCLEOTIDE SEQUENCE</scope>
    <source>
        <strain evidence="3">CECT 8419</strain>
    </source>
</reference>
<name>A0ABM9B5G4_9BACT</name>
<proteinExistence type="predicted"/>
<evidence type="ECO:0000313" key="3">
    <source>
        <dbReference type="EMBL" id="CAH1002639.1"/>
    </source>
</evidence>
<dbReference type="PANTHER" id="PTHR33308:SF9">
    <property type="entry name" value="PEPTIDOGLYCAN HYDROLASE FLGJ"/>
    <property type="match status" value="1"/>
</dbReference>
<dbReference type="PANTHER" id="PTHR33308">
    <property type="entry name" value="PEPTIDOGLYCAN HYDROLASE FLGJ"/>
    <property type="match status" value="1"/>
</dbReference>
<protein>
    <recommendedName>
        <fullName evidence="2">Mannosyl-glycoprotein endo-beta-N-acetylglucosamidase-like domain-containing protein</fullName>
    </recommendedName>
</protein>
<dbReference type="Proteomes" id="UP000837803">
    <property type="component" value="Unassembled WGS sequence"/>
</dbReference>
<sequence length="242" mass="27628">MDSTNNVYRSGTGLGFEVYRGERRVLASHLRWERIALLLTTLALCAMYYTYPVQDAEPRTNAVEAAALPLPPLRTDRVVETPVAAPKWNNDAERAYVKRFQATAIKEMELFGIPASISMAQGLLESGAGTSTLARKSRNNFGIKCFSKTCGKGHCTNHNDDHHKDFFRIYASDWESWRDHSKCLAEKDRYRSLFKLDPNDYERWAKGLSKAGYATDPNYPTKLIRLIERLRLFELDEGREVV</sequence>
<evidence type="ECO:0000256" key="1">
    <source>
        <dbReference type="ARBA" id="ARBA00022801"/>
    </source>
</evidence>
<feature type="domain" description="Mannosyl-glycoprotein endo-beta-N-acetylglucosamidase-like" evidence="2">
    <location>
        <begin position="85"/>
        <end position="236"/>
    </location>
</feature>
<accession>A0ABM9B5G4</accession>